<accession>A0A518N1M8</accession>
<dbReference type="CDD" id="cd07906">
    <property type="entry name" value="Adenylation_DNA_ligase_LigD_LigC"/>
    <property type="match status" value="1"/>
</dbReference>
<keyword evidence="6" id="KW-0540">Nuclease</keyword>
<evidence type="ECO:0000256" key="5">
    <source>
        <dbReference type="ARBA" id="ARBA00022695"/>
    </source>
</evidence>
<evidence type="ECO:0000256" key="11">
    <source>
        <dbReference type="ARBA" id="ARBA00022839"/>
    </source>
</evidence>
<comment type="cofactor">
    <cofactor evidence="1">
        <name>Mn(2+)</name>
        <dbReference type="ChEBI" id="CHEBI:29035"/>
    </cofactor>
</comment>
<dbReference type="RefSeq" id="WP_144889802.1">
    <property type="nucleotide sequence ID" value="NZ_CP042218.1"/>
</dbReference>
<dbReference type="GO" id="GO:0003887">
    <property type="term" value="F:DNA-directed DNA polymerase activity"/>
    <property type="evidence" value="ECO:0007669"/>
    <property type="project" value="UniProtKB-KW"/>
</dbReference>
<organism evidence="23 24">
    <name type="scientific">Luteimonas granuli</name>
    <dbReference type="NCBI Taxonomy" id="1176533"/>
    <lineage>
        <taxon>Bacteria</taxon>
        <taxon>Pseudomonadati</taxon>
        <taxon>Pseudomonadota</taxon>
        <taxon>Gammaproteobacteria</taxon>
        <taxon>Lysobacterales</taxon>
        <taxon>Lysobacteraceae</taxon>
        <taxon>Luteimonas</taxon>
    </lineage>
</organism>
<evidence type="ECO:0000259" key="22">
    <source>
        <dbReference type="PROSITE" id="PS50160"/>
    </source>
</evidence>
<evidence type="ECO:0000256" key="17">
    <source>
        <dbReference type="ARBA" id="ARBA00023211"/>
    </source>
</evidence>
<dbReference type="Gene3D" id="3.90.920.10">
    <property type="entry name" value="DNA primase, PRIM domain"/>
    <property type="match status" value="1"/>
</dbReference>
<dbReference type="NCBIfam" id="TIGR02777">
    <property type="entry name" value="LigD_PE_dom"/>
    <property type="match status" value="1"/>
</dbReference>
<dbReference type="GO" id="GO:0006281">
    <property type="term" value="P:DNA repair"/>
    <property type="evidence" value="ECO:0007669"/>
    <property type="project" value="UniProtKB-KW"/>
</dbReference>
<name>A0A518N1M8_9GAMM</name>
<gene>
    <name evidence="23" type="primary">ligD</name>
    <name evidence="23" type="ORF">FPZ22_02020</name>
</gene>
<dbReference type="NCBIfam" id="TIGR02776">
    <property type="entry name" value="NHEJ_ligase_prk"/>
    <property type="match status" value="1"/>
</dbReference>
<dbReference type="OrthoDB" id="9802472at2"/>
<dbReference type="Gene3D" id="3.30.470.30">
    <property type="entry name" value="DNA ligase/mRNA capping enzyme"/>
    <property type="match status" value="1"/>
</dbReference>
<dbReference type="GO" id="GO:0004527">
    <property type="term" value="F:exonuclease activity"/>
    <property type="evidence" value="ECO:0007669"/>
    <property type="project" value="UniProtKB-KW"/>
</dbReference>
<feature type="domain" description="ATP-dependent DNA ligase family profile" evidence="22">
    <location>
        <begin position="303"/>
        <end position="408"/>
    </location>
</feature>
<evidence type="ECO:0000256" key="15">
    <source>
        <dbReference type="ARBA" id="ARBA00023172"/>
    </source>
</evidence>
<keyword evidence="10" id="KW-0378">Hydrolase</keyword>
<evidence type="ECO:0000256" key="21">
    <source>
        <dbReference type="SAM" id="MobiDB-lite"/>
    </source>
</evidence>
<dbReference type="InterPro" id="IPR012310">
    <property type="entry name" value="DNA_ligase_ATP-dep_cent"/>
</dbReference>
<dbReference type="AlphaFoldDB" id="A0A518N1M8"/>
<evidence type="ECO:0000256" key="1">
    <source>
        <dbReference type="ARBA" id="ARBA00001936"/>
    </source>
</evidence>
<evidence type="ECO:0000256" key="6">
    <source>
        <dbReference type="ARBA" id="ARBA00022722"/>
    </source>
</evidence>
<evidence type="ECO:0000256" key="4">
    <source>
        <dbReference type="ARBA" id="ARBA00022679"/>
    </source>
</evidence>
<keyword evidence="24" id="KW-1185">Reference proteome</keyword>
<dbReference type="Proteomes" id="UP000316584">
    <property type="component" value="Chromosome"/>
</dbReference>
<dbReference type="PROSITE" id="PS50160">
    <property type="entry name" value="DNA_LIGASE_A3"/>
    <property type="match status" value="1"/>
</dbReference>
<keyword evidence="12" id="KW-0067">ATP-binding</keyword>
<keyword evidence="14" id="KW-0238">DNA-binding</keyword>
<evidence type="ECO:0000256" key="10">
    <source>
        <dbReference type="ARBA" id="ARBA00022801"/>
    </source>
</evidence>
<dbReference type="GO" id="GO:0005524">
    <property type="term" value="F:ATP binding"/>
    <property type="evidence" value="ECO:0007669"/>
    <property type="project" value="UniProtKB-KW"/>
</dbReference>
<comment type="catalytic activity">
    <reaction evidence="20">
        <text>ATP + (deoxyribonucleotide)n-3'-hydroxyl + 5'-phospho-(deoxyribonucleotide)m = (deoxyribonucleotide)n+m + AMP + diphosphate.</text>
        <dbReference type="EC" id="6.5.1.1"/>
    </reaction>
</comment>
<dbReference type="GO" id="GO:0003677">
    <property type="term" value="F:DNA binding"/>
    <property type="evidence" value="ECO:0007669"/>
    <property type="project" value="UniProtKB-KW"/>
</dbReference>
<keyword evidence="7" id="KW-0479">Metal-binding</keyword>
<evidence type="ECO:0000256" key="3">
    <source>
        <dbReference type="ARBA" id="ARBA00022598"/>
    </source>
</evidence>
<dbReference type="GO" id="GO:0046872">
    <property type="term" value="F:metal ion binding"/>
    <property type="evidence" value="ECO:0007669"/>
    <property type="project" value="UniProtKB-KW"/>
</dbReference>
<dbReference type="Pfam" id="PF01068">
    <property type="entry name" value="DNA_ligase_A_M"/>
    <property type="match status" value="1"/>
</dbReference>
<dbReference type="CDD" id="cd04862">
    <property type="entry name" value="PaeLigD_Pol_like"/>
    <property type="match status" value="1"/>
</dbReference>
<evidence type="ECO:0000313" key="23">
    <source>
        <dbReference type="EMBL" id="QDW65825.1"/>
    </source>
</evidence>
<dbReference type="Gene3D" id="3.30.1490.70">
    <property type="match status" value="1"/>
</dbReference>
<dbReference type="CDD" id="cd07971">
    <property type="entry name" value="OBF_DNA_ligase_LigD"/>
    <property type="match status" value="1"/>
</dbReference>
<dbReference type="GO" id="GO:0006310">
    <property type="term" value="P:DNA recombination"/>
    <property type="evidence" value="ECO:0007669"/>
    <property type="project" value="UniProtKB-KW"/>
</dbReference>
<dbReference type="InterPro" id="IPR052171">
    <property type="entry name" value="NHEJ_LigD"/>
</dbReference>
<proteinExistence type="predicted"/>
<evidence type="ECO:0000256" key="19">
    <source>
        <dbReference type="ARBA" id="ARBA00029943"/>
    </source>
</evidence>
<dbReference type="Pfam" id="PF21686">
    <property type="entry name" value="LigD_Prim-Pol"/>
    <property type="match status" value="1"/>
</dbReference>
<dbReference type="SUPFAM" id="SSF56091">
    <property type="entry name" value="DNA ligase/mRNA capping enzyme, catalytic domain"/>
    <property type="match status" value="1"/>
</dbReference>
<sequence>MSLRDYDRKRRFDATPEPRAGPATRIGHRPIFVVQLHHASSRHYDFRLEADGVLKSWAVPKGPSLRAGEKRLAVEVEDHPLSYAGFEGEIPEGNYGAGRVQLFDRGHWASDGEPLQAIAAGRLDFRLSGDKLQGAWTLVRTGKQGRQPQWLLLKRSDAYAADVEADDLVDAPTPARIATGVGRAPRRRKADATWRRRALKLKGAREGMPVGFEPELCSLRATAPTGDGWLHEIKWDGYRLMVDMVDGAARLRSRGGLDWNETFPEVARAVEALPVSDAFLDGELVVLGADGHSDFSELQRVIDGSSKSPLRYLAFDLPGVAGADLRAAPLEERKALLKALLPTEPGLLAYSEHVTGHGPEVFAETGRRGIEGIICKRAGSAYRGGRGNDWLKVKHESSDEFVIVGYTDPKGSRTGFGSLLLATREGRGLRYVGRVGTGFDDAMLRDLGARMRRLDRKAATVELPPHIALPLRSVHWIEPALVAEIAFRGWGKEGLLRQGAFKRLRIDKRASDVEVPQRVGKAGRRAVDMGEETRITNPDRVVFEGAGYTKRDVAEYYRAVADWLLPELAGRPLSLLRCPDGTKGQCFFQKHHAESLGDDVRSIVLKQKSGREPYIYVDDIEGVIDLVQMNTIEFHPWGARVEDPERPDRMVFDLDPGEGTGWPDVVRAARDLRDHLRKTGLDSFVRLSGGKGVHVVVPIGKGPDWDDVRAFCGGFAEAMAAQSPTRYVATMSKAKRPGRIFIDWLRNARGATSVASWSLRARRGAPVAVPIRWEELGRVDGPAAFDLAAARRRAARLRKDPWEGFAGLEQALPRLE</sequence>
<keyword evidence="16" id="KW-0234">DNA repair</keyword>
<keyword evidence="13" id="KW-0239">DNA-directed DNA polymerase</keyword>
<evidence type="ECO:0000256" key="2">
    <source>
        <dbReference type="ARBA" id="ARBA00012727"/>
    </source>
</evidence>
<dbReference type="InterPro" id="IPR014143">
    <property type="entry name" value="NHEJ_ligase_prk"/>
</dbReference>
<keyword evidence="15" id="KW-0233">DNA recombination</keyword>
<evidence type="ECO:0000256" key="16">
    <source>
        <dbReference type="ARBA" id="ARBA00023204"/>
    </source>
</evidence>
<dbReference type="PANTHER" id="PTHR42705:SF2">
    <property type="entry name" value="BIFUNCTIONAL NON-HOMOLOGOUS END JOINING PROTEIN LIGD"/>
    <property type="match status" value="1"/>
</dbReference>
<dbReference type="InterPro" id="IPR014146">
    <property type="entry name" value="LigD_ligase_dom"/>
</dbReference>
<dbReference type="NCBIfam" id="NF004628">
    <property type="entry name" value="PRK05972.1"/>
    <property type="match status" value="1"/>
</dbReference>
<keyword evidence="5" id="KW-0548">Nucleotidyltransferase</keyword>
<keyword evidence="4" id="KW-0808">Transferase</keyword>
<dbReference type="KEGG" id="lug:FPZ22_02020"/>
<dbReference type="EC" id="6.5.1.1" evidence="2"/>
<evidence type="ECO:0000256" key="13">
    <source>
        <dbReference type="ARBA" id="ARBA00022932"/>
    </source>
</evidence>
<dbReference type="InterPro" id="IPR012309">
    <property type="entry name" value="DNA_ligase_ATP-dep_C"/>
</dbReference>
<dbReference type="InterPro" id="IPR014145">
    <property type="entry name" value="LigD_pol_dom"/>
</dbReference>
<dbReference type="NCBIfam" id="TIGR02778">
    <property type="entry name" value="ligD_pol"/>
    <property type="match status" value="1"/>
</dbReference>
<feature type="compositionally biased region" description="Basic and acidic residues" evidence="21">
    <location>
        <begin position="1"/>
        <end position="16"/>
    </location>
</feature>
<dbReference type="InterPro" id="IPR014144">
    <property type="entry name" value="LigD_PE_domain"/>
</dbReference>
<dbReference type="GO" id="GO:0003910">
    <property type="term" value="F:DNA ligase (ATP) activity"/>
    <property type="evidence" value="ECO:0007669"/>
    <property type="project" value="UniProtKB-EC"/>
</dbReference>
<dbReference type="InterPro" id="IPR012340">
    <property type="entry name" value="NA-bd_OB-fold"/>
</dbReference>
<keyword evidence="17" id="KW-0464">Manganese</keyword>
<evidence type="ECO:0000256" key="9">
    <source>
        <dbReference type="ARBA" id="ARBA00022763"/>
    </source>
</evidence>
<evidence type="ECO:0000256" key="20">
    <source>
        <dbReference type="ARBA" id="ARBA00034003"/>
    </source>
</evidence>
<dbReference type="Pfam" id="PF13298">
    <property type="entry name" value="LigD_N"/>
    <property type="match status" value="1"/>
</dbReference>
<evidence type="ECO:0000256" key="12">
    <source>
        <dbReference type="ARBA" id="ARBA00022840"/>
    </source>
</evidence>
<keyword evidence="11" id="KW-0269">Exonuclease</keyword>
<feature type="region of interest" description="Disordered" evidence="21">
    <location>
        <begin position="1"/>
        <end position="24"/>
    </location>
</feature>
<dbReference type="SUPFAM" id="SSF50249">
    <property type="entry name" value="Nucleic acid-binding proteins"/>
    <property type="match status" value="1"/>
</dbReference>
<evidence type="ECO:0000256" key="8">
    <source>
        <dbReference type="ARBA" id="ARBA00022741"/>
    </source>
</evidence>
<dbReference type="Gene3D" id="2.40.50.140">
    <property type="entry name" value="Nucleic acid-binding proteins"/>
    <property type="match status" value="1"/>
</dbReference>
<dbReference type="NCBIfam" id="TIGR02779">
    <property type="entry name" value="NHEJ_ligase_lig"/>
    <property type="match status" value="1"/>
</dbReference>
<protein>
    <recommendedName>
        <fullName evidence="2">DNA ligase (ATP)</fullName>
        <ecNumber evidence="2">6.5.1.1</ecNumber>
    </recommendedName>
    <alternativeName>
        <fullName evidence="19">NHEJ DNA polymerase</fullName>
    </alternativeName>
</protein>
<evidence type="ECO:0000256" key="14">
    <source>
        <dbReference type="ARBA" id="ARBA00023125"/>
    </source>
</evidence>
<evidence type="ECO:0000256" key="18">
    <source>
        <dbReference type="ARBA" id="ARBA00023268"/>
    </source>
</evidence>
<keyword evidence="18" id="KW-0511">Multifunctional enzyme</keyword>
<reference evidence="23 24" key="1">
    <citation type="submission" date="2019-07" db="EMBL/GenBank/DDBJ databases">
        <title>Full genome sequence of Luteimonas sp. Gr-4.</title>
        <authorList>
            <person name="Im W.-T."/>
        </authorList>
    </citation>
    <scope>NUCLEOTIDE SEQUENCE [LARGE SCALE GENOMIC DNA]</scope>
    <source>
        <strain evidence="23 24">Gr-4</strain>
    </source>
</reference>
<dbReference type="InterPro" id="IPR033651">
    <property type="entry name" value="PaeLigD_Pol-like"/>
</dbReference>
<dbReference type="PANTHER" id="PTHR42705">
    <property type="entry name" value="BIFUNCTIONAL NON-HOMOLOGOUS END JOINING PROTEIN LIGD"/>
    <property type="match status" value="1"/>
</dbReference>
<keyword evidence="3 23" id="KW-0436">Ligase</keyword>
<evidence type="ECO:0000313" key="24">
    <source>
        <dbReference type="Proteomes" id="UP000316584"/>
    </source>
</evidence>
<keyword evidence="8" id="KW-0547">Nucleotide-binding</keyword>
<dbReference type="EMBL" id="CP042218">
    <property type="protein sequence ID" value="QDW65825.1"/>
    <property type="molecule type" value="Genomic_DNA"/>
</dbReference>
<dbReference type="Pfam" id="PF04679">
    <property type="entry name" value="DNA_ligase_A_C"/>
    <property type="match status" value="1"/>
</dbReference>
<keyword evidence="9" id="KW-0227">DNA damage</keyword>
<evidence type="ECO:0000256" key="7">
    <source>
        <dbReference type="ARBA" id="ARBA00022723"/>
    </source>
</evidence>